<dbReference type="Gene3D" id="2.60.120.600">
    <property type="entry name" value="Domain of unknown function DUF1214, C-terminal domain"/>
    <property type="match status" value="1"/>
</dbReference>
<proteinExistence type="predicted"/>
<dbReference type="InterPro" id="IPR010621">
    <property type="entry name" value="DUF1214"/>
</dbReference>
<evidence type="ECO:0000256" key="1">
    <source>
        <dbReference type="SAM" id="Phobius"/>
    </source>
</evidence>
<dbReference type="SUPFAM" id="SSF160935">
    <property type="entry name" value="VPA0735-like"/>
    <property type="match status" value="1"/>
</dbReference>
<accession>A0A7X3LVC8</accession>
<evidence type="ECO:0000313" key="4">
    <source>
        <dbReference type="Proteomes" id="UP000433101"/>
    </source>
</evidence>
<sequence>MPPDRRPAILRPSRRLGAASLAYVLLVALFVGLGSAYLSVEKGELFGALRLGLWEAFPDAGTPEADPYSAAMYARTGRIPLAGGEGLAFLADSDSAGRPLDPACDYRIFGKTAPSRLWTLVSMNREFRLVATVAGRAGLSSHHLLRRPDGSFEITAAPYARPGNWLPTAPIADGLVFVLRLYDTPLTTGTGIANVDMPDIVRERCR</sequence>
<dbReference type="EMBL" id="WUMV01000006">
    <property type="protein sequence ID" value="MXN65722.1"/>
    <property type="molecule type" value="Genomic_DNA"/>
</dbReference>
<dbReference type="Pfam" id="PF06742">
    <property type="entry name" value="DUF1214"/>
    <property type="match status" value="1"/>
</dbReference>
<keyword evidence="1" id="KW-0472">Membrane</keyword>
<keyword evidence="1" id="KW-1133">Transmembrane helix</keyword>
<dbReference type="AlphaFoldDB" id="A0A7X3LVC8"/>
<dbReference type="Proteomes" id="UP000433101">
    <property type="component" value="Unassembled WGS sequence"/>
</dbReference>
<feature type="transmembrane region" description="Helical" evidence="1">
    <location>
        <begin position="21"/>
        <end position="40"/>
    </location>
</feature>
<dbReference type="InterPro" id="IPR037049">
    <property type="entry name" value="DUF1214_C_sf"/>
</dbReference>
<comment type="caution">
    <text evidence="3">The sequence shown here is derived from an EMBL/GenBank/DDBJ whole genome shotgun (WGS) entry which is preliminary data.</text>
</comment>
<keyword evidence="1" id="KW-0812">Transmembrane</keyword>
<gene>
    <name evidence="3" type="ORF">GR183_12475</name>
</gene>
<name>A0A7X3LVC8_9HYPH</name>
<keyword evidence="4" id="KW-1185">Reference proteome</keyword>
<feature type="domain" description="DUF1214" evidence="2">
    <location>
        <begin position="86"/>
        <end position="184"/>
    </location>
</feature>
<protein>
    <submittedName>
        <fullName evidence="3">DUF1214 domain-containing protein</fullName>
    </submittedName>
</protein>
<organism evidence="3 4">
    <name type="scientific">Stappia sediminis</name>
    <dbReference type="NCBI Taxonomy" id="2692190"/>
    <lineage>
        <taxon>Bacteria</taxon>
        <taxon>Pseudomonadati</taxon>
        <taxon>Pseudomonadota</taxon>
        <taxon>Alphaproteobacteria</taxon>
        <taxon>Hyphomicrobiales</taxon>
        <taxon>Stappiaceae</taxon>
        <taxon>Stappia</taxon>
    </lineage>
</organism>
<reference evidence="3 4" key="1">
    <citation type="submission" date="2019-12" db="EMBL/GenBank/DDBJ databases">
        <authorList>
            <person name="Li M."/>
        </authorList>
    </citation>
    <scope>NUCLEOTIDE SEQUENCE [LARGE SCALE GENOMIC DNA]</scope>
    <source>
        <strain evidence="3 4">GBMRC 2046</strain>
    </source>
</reference>
<dbReference type="PIRSF" id="PIRSF009471">
    <property type="entry name" value="UCP009471"/>
    <property type="match status" value="1"/>
</dbReference>
<evidence type="ECO:0000259" key="2">
    <source>
        <dbReference type="Pfam" id="PF06742"/>
    </source>
</evidence>
<dbReference type="InterPro" id="IPR012038">
    <property type="entry name" value="UCP009471"/>
</dbReference>
<evidence type="ECO:0000313" key="3">
    <source>
        <dbReference type="EMBL" id="MXN65722.1"/>
    </source>
</evidence>